<dbReference type="PANTHER" id="PTHR43460">
    <property type="entry name" value="METHYLTRANSFERASE"/>
    <property type="match status" value="1"/>
</dbReference>
<comment type="caution">
    <text evidence="2">The sequence shown here is derived from an EMBL/GenBank/DDBJ whole genome shotgun (WGS) entry which is preliminary data.</text>
</comment>
<dbReference type="Proteomes" id="UP001299068">
    <property type="component" value="Unassembled WGS sequence"/>
</dbReference>
<sequence>MDYNKLKELWKMDEDMSFKGWDFSYLDNRWEEELIPWDYKNIVENYLKNTYTLLDMGTGGGEFLLSLKHPYKKTSVTEKWESNVKVCNERLAPLGIDVNQVYDDKKLPVKDNSFDIVINRHESYEEKEVKRILKPNGIFITQQVGGKNNESMSKRLIKDFKPQFSNINLDNVVIELEENSFDIIYQNEYFPYLRFYDVGAIVYFAKIIEWEFPNFSVDNCFDELCKLNDELKTKSYIESLEHRFIVVCKNIKK</sequence>
<evidence type="ECO:0000259" key="1">
    <source>
        <dbReference type="Pfam" id="PF08241"/>
    </source>
</evidence>
<dbReference type="RefSeq" id="WP_221858589.1">
    <property type="nucleotide sequence ID" value="NZ_JAIKTU010000001.1"/>
</dbReference>
<dbReference type="EMBL" id="JAIKTU010000001">
    <property type="protein sequence ID" value="MBY0754159.1"/>
    <property type="molecule type" value="Genomic_DNA"/>
</dbReference>
<dbReference type="InterPro" id="IPR052939">
    <property type="entry name" value="23S_rRNA_MeTrnsfrase_RlmA"/>
</dbReference>
<dbReference type="Pfam" id="PF08241">
    <property type="entry name" value="Methyltransf_11"/>
    <property type="match status" value="1"/>
</dbReference>
<feature type="domain" description="Methyltransferase type 11" evidence="1">
    <location>
        <begin position="54"/>
        <end position="140"/>
    </location>
</feature>
<proteinExistence type="predicted"/>
<dbReference type="InterPro" id="IPR029063">
    <property type="entry name" value="SAM-dependent_MTases_sf"/>
</dbReference>
<dbReference type="CDD" id="cd02440">
    <property type="entry name" value="AdoMet_MTases"/>
    <property type="match status" value="1"/>
</dbReference>
<gene>
    <name evidence="2" type="ORF">K5V21_01690</name>
</gene>
<accession>A0ABS7KTV1</accession>
<dbReference type="GO" id="GO:0008168">
    <property type="term" value="F:methyltransferase activity"/>
    <property type="evidence" value="ECO:0007669"/>
    <property type="project" value="UniProtKB-KW"/>
</dbReference>
<protein>
    <submittedName>
        <fullName evidence="2">Class I SAM-dependent methyltransferase</fullName>
    </submittedName>
</protein>
<dbReference type="SUPFAM" id="SSF53335">
    <property type="entry name" value="S-adenosyl-L-methionine-dependent methyltransferases"/>
    <property type="match status" value="1"/>
</dbReference>
<evidence type="ECO:0000313" key="3">
    <source>
        <dbReference type="Proteomes" id="UP001299068"/>
    </source>
</evidence>
<keyword evidence="2" id="KW-0808">Transferase</keyword>
<reference evidence="2 3" key="1">
    <citation type="journal article" date="2021" name="Cell Host Microbe">
        <title>in vivo commensal control of Clostridioides difficile virulence.</title>
        <authorList>
            <person name="Girinathan B.P."/>
            <person name="Dibenedetto N."/>
            <person name="Worley J.N."/>
            <person name="Peltier J."/>
            <person name="Arrieta-Ortiz M.L."/>
            <person name="Rupa Christinal Immanuel S."/>
            <person name="Lavin R."/>
            <person name="Delaney M.L."/>
            <person name="Cummins C."/>
            <person name="Hoffmann M."/>
            <person name="Luo Y."/>
            <person name="Gonzalez-Escalona N."/>
            <person name="Allard M."/>
            <person name="Onderdonk A.B."/>
            <person name="Gerber G.K."/>
            <person name="Sonenshein A.L."/>
            <person name="Baliga N."/>
            <person name="Dupuy B."/>
            <person name="Bry L."/>
        </authorList>
    </citation>
    <scope>NUCLEOTIDE SEQUENCE [LARGE SCALE GENOMIC DNA]</scope>
    <source>
        <strain evidence="2 3">DSM 599</strain>
    </source>
</reference>
<evidence type="ECO:0000313" key="2">
    <source>
        <dbReference type="EMBL" id="MBY0754159.1"/>
    </source>
</evidence>
<dbReference type="PANTHER" id="PTHR43460:SF1">
    <property type="entry name" value="METHYLTRANSFERASE TYPE 11 DOMAIN-CONTAINING PROTEIN"/>
    <property type="match status" value="1"/>
</dbReference>
<dbReference type="Gene3D" id="3.40.50.150">
    <property type="entry name" value="Vaccinia Virus protein VP39"/>
    <property type="match status" value="1"/>
</dbReference>
<name>A0ABS7KTV1_CLOSR</name>
<organism evidence="2 3">
    <name type="scientific">Clostridium sardiniense</name>
    <name type="common">Clostridium absonum</name>
    <dbReference type="NCBI Taxonomy" id="29369"/>
    <lineage>
        <taxon>Bacteria</taxon>
        <taxon>Bacillati</taxon>
        <taxon>Bacillota</taxon>
        <taxon>Clostridia</taxon>
        <taxon>Eubacteriales</taxon>
        <taxon>Clostridiaceae</taxon>
        <taxon>Clostridium</taxon>
    </lineage>
</organism>
<keyword evidence="2" id="KW-0489">Methyltransferase</keyword>
<dbReference type="InterPro" id="IPR013216">
    <property type="entry name" value="Methyltransf_11"/>
</dbReference>
<dbReference type="GO" id="GO:0032259">
    <property type="term" value="P:methylation"/>
    <property type="evidence" value="ECO:0007669"/>
    <property type="project" value="UniProtKB-KW"/>
</dbReference>
<keyword evidence="3" id="KW-1185">Reference proteome</keyword>